<dbReference type="KEGG" id="fdv:JJC05_03840"/>
<dbReference type="EMBL" id="CP067378">
    <property type="protein sequence ID" value="QYS89434.1"/>
    <property type="molecule type" value="Genomic_DNA"/>
</dbReference>
<evidence type="ECO:0000256" key="1">
    <source>
        <dbReference type="SAM" id="Phobius"/>
    </source>
</evidence>
<accession>A0A8G0KX79</accession>
<organism evidence="3">
    <name type="scientific">Flavobacterium columnare</name>
    <dbReference type="NCBI Taxonomy" id="996"/>
    <lineage>
        <taxon>Bacteria</taxon>
        <taxon>Pseudomonadati</taxon>
        <taxon>Bacteroidota</taxon>
        <taxon>Flavobacteriia</taxon>
        <taxon>Flavobacteriales</taxon>
        <taxon>Flavobacteriaceae</taxon>
        <taxon>Flavobacterium</taxon>
    </lineage>
</organism>
<evidence type="ECO:0000313" key="3">
    <source>
        <dbReference type="EMBL" id="QYS89434.1"/>
    </source>
</evidence>
<dbReference type="AlphaFoldDB" id="A0A8G0KX79"/>
<evidence type="ECO:0000259" key="2">
    <source>
        <dbReference type="Pfam" id="PF01757"/>
    </source>
</evidence>
<feature type="transmembrane region" description="Helical" evidence="1">
    <location>
        <begin position="116"/>
        <end position="137"/>
    </location>
</feature>
<protein>
    <submittedName>
        <fullName evidence="3">Acyltransferase</fullName>
    </submittedName>
</protein>
<dbReference type="GO" id="GO:0016747">
    <property type="term" value="F:acyltransferase activity, transferring groups other than amino-acyl groups"/>
    <property type="evidence" value="ECO:0007669"/>
    <property type="project" value="InterPro"/>
</dbReference>
<feature type="transmembrane region" description="Helical" evidence="1">
    <location>
        <begin position="44"/>
        <end position="62"/>
    </location>
</feature>
<feature type="transmembrane region" description="Helical" evidence="1">
    <location>
        <begin position="74"/>
        <end position="95"/>
    </location>
</feature>
<sequence length="226" mass="26565">MNPLNPFFAIIIFLIAFATAYLINLNYKITNDNTRYETIDGIRGFLAIGVFIHHSSIWFQYLQIKSWEAPKSNLYNQLGQTSVSLFFMITSFLFVTKLLNSKNQKINWNIIFISRFFRLVPMYLVSIFPLVLIIFIISNWQLNVSPFHLIRELLEWITFTILESPIINNLSYTHIINAGVVWSLPYEWLFYFSLPLISILIFKKELLFFILQLASCSSYLSLKFTV</sequence>
<keyword evidence="1" id="KW-1133">Transmembrane helix</keyword>
<dbReference type="Proteomes" id="UP000824721">
    <property type="component" value="Chromosome"/>
</dbReference>
<keyword evidence="3" id="KW-0808">Transferase</keyword>
<proteinExistence type="predicted"/>
<name>A0A8G0KX79_9FLAO</name>
<keyword evidence="3" id="KW-0012">Acyltransferase</keyword>
<feature type="transmembrane region" description="Helical" evidence="1">
    <location>
        <begin position="188"/>
        <end position="211"/>
    </location>
</feature>
<dbReference type="Pfam" id="PF01757">
    <property type="entry name" value="Acyl_transf_3"/>
    <property type="match status" value="1"/>
</dbReference>
<feature type="domain" description="Acyltransferase 3" evidence="2">
    <location>
        <begin position="38"/>
        <end position="216"/>
    </location>
</feature>
<gene>
    <name evidence="3" type="ORF">JJC05_03840</name>
</gene>
<reference evidence="3" key="1">
    <citation type="submission" date="2020-12" db="EMBL/GenBank/DDBJ databases">
        <title>Genome sequencing of genetic groups of Flavobacterium columnare.</title>
        <authorList>
            <person name="Waldbieser G.C."/>
            <person name="Griffin M.J."/>
            <person name="LaFrentz B.R."/>
        </authorList>
    </citation>
    <scope>NUCLEOTIDE SEQUENCE</scope>
    <source>
        <strain evidence="3">90-106</strain>
    </source>
</reference>
<keyword evidence="1" id="KW-0472">Membrane</keyword>
<feature type="transmembrane region" description="Helical" evidence="1">
    <location>
        <begin position="6"/>
        <end position="23"/>
    </location>
</feature>
<dbReference type="InterPro" id="IPR050879">
    <property type="entry name" value="Acyltransferase_3"/>
</dbReference>
<dbReference type="InterPro" id="IPR002656">
    <property type="entry name" value="Acyl_transf_3_dom"/>
</dbReference>
<keyword evidence="1" id="KW-0812">Transmembrane</keyword>
<dbReference type="PANTHER" id="PTHR23028">
    <property type="entry name" value="ACETYLTRANSFERASE"/>
    <property type="match status" value="1"/>
</dbReference>